<gene>
    <name evidence="2" type="ORF">PAPOLLO_LOCUS217</name>
</gene>
<dbReference type="EMBL" id="CAJQZP010000008">
    <property type="protein sequence ID" value="CAG4930746.1"/>
    <property type="molecule type" value="Genomic_DNA"/>
</dbReference>
<evidence type="ECO:0000313" key="2">
    <source>
        <dbReference type="EMBL" id="CAG4930746.1"/>
    </source>
</evidence>
<comment type="caution">
    <text evidence="2">The sequence shown here is derived from an EMBL/GenBank/DDBJ whole genome shotgun (WGS) entry which is preliminary data.</text>
</comment>
<evidence type="ECO:0000256" key="1">
    <source>
        <dbReference type="SAM" id="MobiDB-lite"/>
    </source>
</evidence>
<dbReference type="Proteomes" id="UP000691718">
    <property type="component" value="Unassembled WGS sequence"/>
</dbReference>
<dbReference type="AlphaFoldDB" id="A0A8S3W0E4"/>
<reference evidence="2" key="1">
    <citation type="submission" date="2021-04" db="EMBL/GenBank/DDBJ databases">
        <authorList>
            <person name="Tunstrom K."/>
        </authorList>
    </citation>
    <scope>NUCLEOTIDE SEQUENCE</scope>
</reference>
<evidence type="ECO:0000313" key="3">
    <source>
        <dbReference type="Proteomes" id="UP000691718"/>
    </source>
</evidence>
<name>A0A8S3W0E4_PARAO</name>
<feature type="compositionally biased region" description="Basic and acidic residues" evidence="1">
    <location>
        <begin position="48"/>
        <end position="61"/>
    </location>
</feature>
<accession>A0A8S3W0E4</accession>
<protein>
    <submittedName>
        <fullName evidence="2">(apollo) hypothetical protein</fullName>
    </submittedName>
</protein>
<sequence>MDNHADVVGVELERSQERDTRQGSDHERHAVSRALETLSLTWESLGNPEERETRLSADRSQHALARSLETDEQREQRNELARQRYHDMRVEVSLHSTQERERIQEIRASQSAEQRVDQIDLDRIHRNLCNSSSSDIESMVYDPEEQPWFNKEWSAFSYNPFINYIEHGDIGTTSEVCAHCHARKWKEETKGMCWASGKYPTYRAACVARHLLDGDQHWDNALKEASISDSPSRLRHLFAVMFVFCGFANPLLLWEKYRHLLSEDFLRAPRCTTGDNTESTDERVLNSCLSSLQDMVISIGGSFLVDYGLPTP</sequence>
<feature type="compositionally biased region" description="Basic and acidic residues" evidence="1">
    <location>
        <begin position="68"/>
        <end position="77"/>
    </location>
</feature>
<proteinExistence type="predicted"/>
<organism evidence="2 3">
    <name type="scientific">Parnassius apollo</name>
    <name type="common">Apollo butterfly</name>
    <name type="synonym">Papilio apollo</name>
    <dbReference type="NCBI Taxonomy" id="110799"/>
    <lineage>
        <taxon>Eukaryota</taxon>
        <taxon>Metazoa</taxon>
        <taxon>Ecdysozoa</taxon>
        <taxon>Arthropoda</taxon>
        <taxon>Hexapoda</taxon>
        <taxon>Insecta</taxon>
        <taxon>Pterygota</taxon>
        <taxon>Neoptera</taxon>
        <taxon>Endopterygota</taxon>
        <taxon>Lepidoptera</taxon>
        <taxon>Glossata</taxon>
        <taxon>Ditrysia</taxon>
        <taxon>Papilionoidea</taxon>
        <taxon>Papilionidae</taxon>
        <taxon>Parnassiinae</taxon>
        <taxon>Parnassini</taxon>
        <taxon>Parnassius</taxon>
        <taxon>Parnassius</taxon>
    </lineage>
</organism>
<keyword evidence="3" id="KW-1185">Reference proteome</keyword>
<dbReference type="OrthoDB" id="1728974at2759"/>
<feature type="region of interest" description="Disordered" evidence="1">
    <location>
        <begin position="44"/>
        <end position="77"/>
    </location>
</feature>
<feature type="region of interest" description="Disordered" evidence="1">
    <location>
        <begin position="1"/>
        <end position="31"/>
    </location>
</feature>
<feature type="compositionally biased region" description="Basic and acidic residues" evidence="1">
    <location>
        <begin position="1"/>
        <end position="30"/>
    </location>
</feature>